<dbReference type="AlphaFoldDB" id="A0A0R2U0E2"/>
<feature type="domain" description="STAS" evidence="1">
    <location>
        <begin position="4"/>
        <end position="115"/>
    </location>
</feature>
<dbReference type="EMBL" id="LICA01000302">
    <property type="protein sequence ID" value="KRO92796.1"/>
    <property type="molecule type" value="Genomic_DNA"/>
</dbReference>
<dbReference type="Gene3D" id="3.30.750.24">
    <property type="entry name" value="STAS domain"/>
    <property type="match status" value="1"/>
</dbReference>
<dbReference type="CDD" id="cd07043">
    <property type="entry name" value="STAS_anti-anti-sigma_factors"/>
    <property type="match status" value="1"/>
</dbReference>
<accession>A0A0R2U0E2</accession>
<name>A0A0R2U0E2_9GAMM</name>
<proteinExistence type="predicted"/>
<reference evidence="2 3" key="1">
    <citation type="submission" date="2015-10" db="EMBL/GenBank/DDBJ databases">
        <title>Metagenome-Assembled Genomes uncover a global brackish microbiome.</title>
        <authorList>
            <person name="Hugerth L.W."/>
            <person name="Larsson J."/>
            <person name="Alneberg J."/>
            <person name="Lindh M.V."/>
            <person name="Legrand C."/>
            <person name="Pinhassi J."/>
            <person name="Andersson A.F."/>
        </authorList>
    </citation>
    <scope>NUCLEOTIDE SEQUENCE [LARGE SCALE GENOMIC DNA]</scope>
    <source>
        <strain evidence="2">BACL26 MAG-121220-bin70</strain>
    </source>
</reference>
<evidence type="ECO:0000259" key="1">
    <source>
        <dbReference type="PROSITE" id="PS50801"/>
    </source>
</evidence>
<dbReference type="SUPFAM" id="SSF52091">
    <property type="entry name" value="SpoIIaa-like"/>
    <property type="match status" value="1"/>
</dbReference>
<protein>
    <submittedName>
        <fullName evidence="2">Anti-anti-sigma factor</fullName>
    </submittedName>
</protein>
<dbReference type="Proteomes" id="UP000051213">
    <property type="component" value="Unassembled WGS sequence"/>
</dbReference>
<dbReference type="Pfam" id="PF01740">
    <property type="entry name" value="STAS"/>
    <property type="match status" value="1"/>
</dbReference>
<evidence type="ECO:0000313" key="3">
    <source>
        <dbReference type="Proteomes" id="UP000051213"/>
    </source>
</evidence>
<dbReference type="InterPro" id="IPR036513">
    <property type="entry name" value="STAS_dom_sf"/>
</dbReference>
<sequence length="163" mass="18434">MNPGKILVADSMGDYLLKLSGDVRVTLCGTLNRHIEMIFGSKDVKQVVVDMLDADCLDSTTLGLLAKLGLHCRKNYGINIQVFCENASILRTLECMSFDEIFDIFQDVPDIKEHSHLHNIRMEKSDIDDVRLQVLEAHKLLIELSPENSREFTDLIRALESDS</sequence>
<dbReference type="InterPro" id="IPR002645">
    <property type="entry name" value="STAS_dom"/>
</dbReference>
<comment type="caution">
    <text evidence="2">The sequence shown here is derived from an EMBL/GenBank/DDBJ whole genome shotgun (WGS) entry which is preliminary data.</text>
</comment>
<evidence type="ECO:0000313" key="2">
    <source>
        <dbReference type="EMBL" id="KRO92796.1"/>
    </source>
</evidence>
<organism evidence="2 3">
    <name type="scientific">SAR92 bacterium BACL26 MAG-121220-bin70</name>
    <dbReference type="NCBI Taxonomy" id="1655626"/>
    <lineage>
        <taxon>Bacteria</taxon>
        <taxon>Pseudomonadati</taxon>
        <taxon>Pseudomonadota</taxon>
        <taxon>Gammaproteobacteria</taxon>
        <taxon>Cellvibrionales</taxon>
        <taxon>Porticoccaceae</taxon>
        <taxon>SAR92 clade</taxon>
    </lineage>
</organism>
<gene>
    <name evidence="2" type="ORF">ABS24_01010</name>
</gene>
<dbReference type="PROSITE" id="PS50801">
    <property type="entry name" value="STAS"/>
    <property type="match status" value="1"/>
</dbReference>